<dbReference type="Pfam" id="PF03412">
    <property type="entry name" value="Peptidase_C39"/>
    <property type="match status" value="1"/>
</dbReference>
<dbReference type="InterPro" id="IPR005074">
    <property type="entry name" value="Peptidase_C39"/>
</dbReference>
<dbReference type="GO" id="GO:0006508">
    <property type="term" value="P:proteolysis"/>
    <property type="evidence" value="ECO:0007669"/>
    <property type="project" value="InterPro"/>
</dbReference>
<proteinExistence type="predicted"/>
<comment type="caution">
    <text evidence="2">The sequence shown here is derived from an EMBL/GenBank/DDBJ whole genome shotgun (WGS) entry which is preliminary data.</text>
</comment>
<dbReference type="EMBL" id="MHQK01000007">
    <property type="protein sequence ID" value="OHA02179.1"/>
    <property type="molecule type" value="Genomic_DNA"/>
</dbReference>
<accession>A0A1G2KUT8</accession>
<evidence type="ECO:0000313" key="3">
    <source>
        <dbReference type="Proteomes" id="UP000178710"/>
    </source>
</evidence>
<evidence type="ECO:0000313" key="2">
    <source>
        <dbReference type="EMBL" id="OHA02179.1"/>
    </source>
</evidence>
<dbReference type="GO" id="GO:0016020">
    <property type="term" value="C:membrane"/>
    <property type="evidence" value="ECO:0007669"/>
    <property type="project" value="InterPro"/>
</dbReference>
<dbReference type="GO" id="GO:0008233">
    <property type="term" value="F:peptidase activity"/>
    <property type="evidence" value="ECO:0007669"/>
    <property type="project" value="InterPro"/>
</dbReference>
<evidence type="ECO:0000259" key="1">
    <source>
        <dbReference type="Pfam" id="PF03412"/>
    </source>
</evidence>
<dbReference type="Gene3D" id="3.90.70.10">
    <property type="entry name" value="Cysteine proteinases"/>
    <property type="match status" value="1"/>
</dbReference>
<protein>
    <recommendedName>
        <fullName evidence="1">Peptidase C39 domain-containing protein</fullName>
    </recommendedName>
</protein>
<feature type="domain" description="Peptidase C39" evidence="1">
    <location>
        <begin position="1"/>
        <end position="135"/>
    </location>
</feature>
<gene>
    <name evidence="2" type="ORF">A3C12_01210</name>
</gene>
<organism evidence="2 3">
    <name type="scientific">Candidatus Sungbacteria bacterium RIFCSPHIGHO2_02_FULL_49_20</name>
    <dbReference type="NCBI Taxonomy" id="1802272"/>
    <lineage>
        <taxon>Bacteria</taxon>
        <taxon>Candidatus Sungiibacteriota</taxon>
    </lineage>
</organism>
<dbReference type="Proteomes" id="UP000178710">
    <property type="component" value="Unassembled WGS sequence"/>
</dbReference>
<dbReference type="GO" id="GO:0005524">
    <property type="term" value="F:ATP binding"/>
    <property type="evidence" value="ECO:0007669"/>
    <property type="project" value="InterPro"/>
</dbReference>
<dbReference type="AlphaFoldDB" id="A0A1G2KUT8"/>
<sequence>MVFAYYGKNYSQQEIVKEIGGLKKYGSRMVKLSKFAKSAGFKTKLFSYDKKLKNDAMIKLPNLIDINKFISRKMPVILAVRSSLLYNEKPPTKEGHYIVVTKYKQRTYSYVDPFDGKKKKIKEADLFFAWFNNILDSSAYLLAISR</sequence>
<name>A0A1G2KUT8_9BACT</name>
<reference evidence="2 3" key="1">
    <citation type="journal article" date="2016" name="Nat. Commun.">
        <title>Thousands of microbial genomes shed light on interconnected biogeochemical processes in an aquifer system.</title>
        <authorList>
            <person name="Anantharaman K."/>
            <person name="Brown C.T."/>
            <person name="Hug L.A."/>
            <person name="Sharon I."/>
            <person name="Castelle C.J."/>
            <person name="Probst A.J."/>
            <person name="Thomas B.C."/>
            <person name="Singh A."/>
            <person name="Wilkins M.J."/>
            <person name="Karaoz U."/>
            <person name="Brodie E.L."/>
            <person name="Williams K.H."/>
            <person name="Hubbard S.S."/>
            <person name="Banfield J.F."/>
        </authorList>
    </citation>
    <scope>NUCLEOTIDE SEQUENCE [LARGE SCALE GENOMIC DNA]</scope>
</reference>